<dbReference type="AlphaFoldDB" id="A0A4R1QNR4"/>
<evidence type="ECO:0008006" key="3">
    <source>
        <dbReference type="Google" id="ProtNLM"/>
    </source>
</evidence>
<name>A0A4R1QNR4_9FIRM</name>
<reference evidence="1 2" key="1">
    <citation type="submission" date="2019-03" db="EMBL/GenBank/DDBJ databases">
        <title>Genomic Encyclopedia of Type Strains, Phase IV (KMG-IV): sequencing the most valuable type-strain genomes for metagenomic binning, comparative biology and taxonomic classification.</title>
        <authorList>
            <person name="Goeker M."/>
        </authorList>
    </citation>
    <scope>NUCLEOTIDE SEQUENCE [LARGE SCALE GENOMIC DNA]</scope>
    <source>
        <strain evidence="1 2">DSM 100451</strain>
    </source>
</reference>
<dbReference type="STRING" id="1650663.GCA_001486665_02020"/>
<dbReference type="EMBL" id="SLUM01000019">
    <property type="protein sequence ID" value="TCL54947.1"/>
    <property type="molecule type" value="Genomic_DNA"/>
</dbReference>
<feature type="non-terminal residue" evidence="1">
    <location>
        <position position="1"/>
    </location>
</feature>
<protein>
    <recommendedName>
        <fullName evidence="3">Alternate signal-mediated exported protein</fullName>
    </recommendedName>
</protein>
<organism evidence="1 2">
    <name type="scientific">Allofournierella massiliensis</name>
    <dbReference type="NCBI Taxonomy" id="1650663"/>
    <lineage>
        <taxon>Bacteria</taxon>
        <taxon>Bacillati</taxon>
        <taxon>Bacillota</taxon>
        <taxon>Clostridia</taxon>
        <taxon>Eubacteriales</taxon>
        <taxon>Oscillospiraceae</taxon>
        <taxon>Allofournierella</taxon>
    </lineage>
</organism>
<sequence length="188" mass="19861">SAENPVTAPLAAATLNIEWTGGKSDPVTLAVTDKALMPADEIEVKDGYQVDNTGSVDAYIRVTVTKYWADENGKTTELAAGNIQLGLNSADWIKAEKLFEGNSDETEVYYYKYPVPAGQSTSELLETIGIPADLTNEYAGMNVHLEAVADGVQFAGADAADLNASGILASWGVVAELDENGNLVSVTE</sequence>
<evidence type="ECO:0000313" key="1">
    <source>
        <dbReference type="EMBL" id="TCL54947.1"/>
    </source>
</evidence>
<accession>A0A4R1QNR4</accession>
<comment type="caution">
    <text evidence="1">The sequence shown here is derived from an EMBL/GenBank/DDBJ whole genome shotgun (WGS) entry which is preliminary data.</text>
</comment>
<dbReference type="RefSeq" id="WP_341472449.1">
    <property type="nucleotide sequence ID" value="NZ_SLUM01000019.1"/>
</dbReference>
<dbReference type="Proteomes" id="UP000295184">
    <property type="component" value="Unassembled WGS sequence"/>
</dbReference>
<gene>
    <name evidence="1" type="ORF">EDD77_11972</name>
</gene>
<proteinExistence type="predicted"/>
<evidence type="ECO:0000313" key="2">
    <source>
        <dbReference type="Proteomes" id="UP000295184"/>
    </source>
</evidence>